<organism evidence="1 2">
    <name type="scientific">Protopolystoma xenopodis</name>
    <dbReference type="NCBI Taxonomy" id="117903"/>
    <lineage>
        <taxon>Eukaryota</taxon>
        <taxon>Metazoa</taxon>
        <taxon>Spiralia</taxon>
        <taxon>Lophotrochozoa</taxon>
        <taxon>Platyhelminthes</taxon>
        <taxon>Monogenea</taxon>
        <taxon>Polyopisthocotylea</taxon>
        <taxon>Polystomatidea</taxon>
        <taxon>Polystomatidae</taxon>
        <taxon>Protopolystoma</taxon>
    </lineage>
</organism>
<protein>
    <submittedName>
        <fullName evidence="1">Uncharacterized protein</fullName>
    </submittedName>
</protein>
<evidence type="ECO:0000313" key="1">
    <source>
        <dbReference type="EMBL" id="VEL35965.1"/>
    </source>
</evidence>
<proteinExistence type="predicted"/>
<dbReference type="SUPFAM" id="SSF47396">
    <property type="entry name" value="Transcription factor IIA (TFIIA), alpha-helical domain"/>
    <property type="match status" value="1"/>
</dbReference>
<gene>
    <name evidence="1" type="ORF">PXEA_LOCUS29405</name>
</gene>
<reference evidence="1" key="1">
    <citation type="submission" date="2018-11" db="EMBL/GenBank/DDBJ databases">
        <authorList>
            <consortium name="Pathogen Informatics"/>
        </authorList>
    </citation>
    <scope>NUCLEOTIDE SEQUENCE</scope>
</reference>
<sequence>MTNVAKFYDDVIEDVINGMKEEFADEGLDTQILVQLQKIRSFVPTSSGVRQLPTSTGPLLSGQIATAKPILTVAPLVQPCIGSGINVSQAQFSSLMQQRRVNNGTASHLPLATGVGLNQGVVAPLGGAMGLSASAPTGPANTANIVQHQGHLSSGAGLRLPLNTVLRPGAVGLGMNASGNLTLPLQNPSVTTSTTTATGLGHLQPHFIQTGPMATAHPAPQFATLPSGITGMT</sequence>
<dbReference type="Proteomes" id="UP000784294">
    <property type="component" value="Unassembled WGS sequence"/>
</dbReference>
<name>A0A3S5B4B2_9PLAT</name>
<comment type="caution">
    <text evidence="1">The sequence shown here is derived from an EMBL/GenBank/DDBJ whole genome shotgun (WGS) entry which is preliminary data.</text>
</comment>
<dbReference type="Gene3D" id="1.10.287.100">
    <property type="match status" value="1"/>
</dbReference>
<keyword evidence="2" id="KW-1185">Reference proteome</keyword>
<dbReference type="AlphaFoldDB" id="A0A3S5B4B2"/>
<accession>A0A3S5B4B2</accession>
<dbReference type="OrthoDB" id="6275927at2759"/>
<dbReference type="EMBL" id="CAAALY010251104">
    <property type="protein sequence ID" value="VEL35965.1"/>
    <property type="molecule type" value="Genomic_DNA"/>
</dbReference>
<evidence type="ECO:0000313" key="2">
    <source>
        <dbReference type="Proteomes" id="UP000784294"/>
    </source>
</evidence>